<comment type="caution">
    <text evidence="1">The sequence shown here is derived from an EMBL/GenBank/DDBJ whole genome shotgun (WGS) entry which is preliminary data.</text>
</comment>
<dbReference type="EMBL" id="BONN01000018">
    <property type="protein sequence ID" value="GIG34508.1"/>
    <property type="molecule type" value="Genomic_DNA"/>
</dbReference>
<proteinExistence type="predicted"/>
<dbReference type="Proteomes" id="UP000618382">
    <property type="component" value="Unassembled WGS sequence"/>
</dbReference>
<name>A0ABQ4DFK2_9CELL</name>
<keyword evidence="2" id="KW-1185">Reference proteome</keyword>
<reference evidence="1 2" key="1">
    <citation type="submission" date="2021-01" db="EMBL/GenBank/DDBJ databases">
        <title>Whole genome shotgun sequence of Cellulomonas oligotrophica NBRC 109435.</title>
        <authorList>
            <person name="Komaki H."/>
            <person name="Tamura T."/>
        </authorList>
    </citation>
    <scope>NUCLEOTIDE SEQUENCE [LARGE SCALE GENOMIC DNA]</scope>
    <source>
        <strain evidence="1 2">NBRC 109435</strain>
    </source>
</reference>
<accession>A0ABQ4DFK2</accession>
<gene>
    <name evidence="1" type="ORF">Col01nite_36670</name>
</gene>
<evidence type="ECO:0008006" key="3">
    <source>
        <dbReference type="Google" id="ProtNLM"/>
    </source>
</evidence>
<sequence length="89" mass="9200">MENANNLLHVNYVRLDRGCTGIAGLAKRKLTLACWREPRDRAAVGGKEGFPVGLRARVAAYQGGGGMKPGAVGGRTAQVSFAGGPAHAP</sequence>
<protein>
    <recommendedName>
        <fullName evidence="3">Transposase IS204/IS1001/IS1096/IS1165 DDE domain-containing protein</fullName>
    </recommendedName>
</protein>
<evidence type="ECO:0000313" key="1">
    <source>
        <dbReference type="EMBL" id="GIG34508.1"/>
    </source>
</evidence>
<organism evidence="1 2">
    <name type="scientific">Cellulomonas oligotrophica</name>
    <dbReference type="NCBI Taxonomy" id="931536"/>
    <lineage>
        <taxon>Bacteria</taxon>
        <taxon>Bacillati</taxon>
        <taxon>Actinomycetota</taxon>
        <taxon>Actinomycetes</taxon>
        <taxon>Micrococcales</taxon>
        <taxon>Cellulomonadaceae</taxon>
        <taxon>Cellulomonas</taxon>
    </lineage>
</organism>
<evidence type="ECO:0000313" key="2">
    <source>
        <dbReference type="Proteomes" id="UP000618382"/>
    </source>
</evidence>